<dbReference type="OrthoDB" id="9782196at2"/>
<evidence type="ECO:0000256" key="1">
    <source>
        <dbReference type="ARBA" id="ARBA00022448"/>
    </source>
</evidence>
<evidence type="ECO:0000256" key="5">
    <source>
        <dbReference type="ARBA" id="ARBA00023004"/>
    </source>
</evidence>
<evidence type="ECO:0000313" key="10">
    <source>
        <dbReference type="EMBL" id="THV58879.1"/>
    </source>
</evidence>
<keyword evidence="5 6" id="KW-0408">Iron</keyword>
<evidence type="ECO:0000256" key="2">
    <source>
        <dbReference type="ARBA" id="ARBA00022617"/>
    </source>
</evidence>
<dbReference type="PANTHER" id="PTHR39425:SF1">
    <property type="entry name" value="CYTOCHROME C7-LIKE DOMAIN-CONTAINING PROTEIN"/>
    <property type="match status" value="1"/>
</dbReference>
<feature type="signal peptide" evidence="8">
    <location>
        <begin position="1"/>
        <end position="27"/>
    </location>
</feature>
<evidence type="ECO:0000256" key="8">
    <source>
        <dbReference type="SAM" id="SignalP"/>
    </source>
</evidence>
<dbReference type="PANTHER" id="PTHR39425">
    <property type="entry name" value="LIPOPROTEIN CYTOCHROME C"/>
    <property type="match status" value="1"/>
</dbReference>
<dbReference type="SUPFAM" id="SSF46626">
    <property type="entry name" value="Cytochrome c"/>
    <property type="match status" value="1"/>
</dbReference>
<comment type="caution">
    <text evidence="10">The sequence shown here is derived from an EMBL/GenBank/DDBJ whole genome shotgun (WGS) entry which is preliminary data.</text>
</comment>
<keyword evidence="11" id="KW-1185">Reference proteome</keyword>
<dbReference type="Gene3D" id="1.10.760.10">
    <property type="entry name" value="Cytochrome c-like domain"/>
    <property type="match status" value="1"/>
</dbReference>
<dbReference type="GO" id="GO:0009055">
    <property type="term" value="F:electron transfer activity"/>
    <property type="evidence" value="ECO:0007669"/>
    <property type="project" value="InterPro"/>
</dbReference>
<accession>A0A4S8RUH9</accession>
<dbReference type="GO" id="GO:0020037">
    <property type="term" value="F:heme binding"/>
    <property type="evidence" value="ECO:0007669"/>
    <property type="project" value="InterPro"/>
</dbReference>
<dbReference type="InterPro" id="IPR036909">
    <property type="entry name" value="Cyt_c-like_dom_sf"/>
</dbReference>
<keyword evidence="8" id="KW-0732">Signal</keyword>
<dbReference type="InterPro" id="IPR036280">
    <property type="entry name" value="Multihaem_cyt_sf"/>
</dbReference>
<evidence type="ECO:0000256" key="3">
    <source>
        <dbReference type="ARBA" id="ARBA00022723"/>
    </source>
</evidence>
<feature type="domain" description="Cytochrome c" evidence="9">
    <location>
        <begin position="38"/>
        <end position="136"/>
    </location>
</feature>
<proteinExistence type="predicted"/>
<name>A0A4S8RUH9_9FLAO</name>
<evidence type="ECO:0000256" key="4">
    <source>
        <dbReference type="ARBA" id="ARBA00022982"/>
    </source>
</evidence>
<dbReference type="GO" id="GO:0046872">
    <property type="term" value="F:metal ion binding"/>
    <property type="evidence" value="ECO:0007669"/>
    <property type="project" value="UniProtKB-KW"/>
</dbReference>
<reference evidence="10 11" key="1">
    <citation type="submission" date="2019-03" db="EMBL/GenBank/DDBJ databases">
        <title>Muricauda SCR12 sp.nov, a marine bacterium isolated from Pacific Ocean:the Okinawa trough.</title>
        <authorList>
            <person name="Liu L."/>
        </authorList>
    </citation>
    <scope>NUCLEOTIDE SEQUENCE [LARGE SCALE GENOMIC DNA]</scope>
    <source>
        <strain evidence="10 11">SCR12</strain>
    </source>
</reference>
<dbReference type="Gene3D" id="3.90.10.10">
    <property type="entry name" value="Cytochrome C3"/>
    <property type="match status" value="2"/>
</dbReference>
<dbReference type="CDD" id="cd08168">
    <property type="entry name" value="Cytochrom_C3"/>
    <property type="match status" value="1"/>
</dbReference>
<dbReference type="EMBL" id="SNTZ01000005">
    <property type="protein sequence ID" value="THV58879.1"/>
    <property type="molecule type" value="Genomic_DNA"/>
</dbReference>
<keyword evidence="7" id="KW-1133">Transmembrane helix</keyword>
<feature type="chain" id="PRO_5020320785" evidence="8">
    <location>
        <begin position="28"/>
        <end position="445"/>
    </location>
</feature>
<keyword evidence="7" id="KW-0812">Transmembrane</keyword>
<evidence type="ECO:0000256" key="7">
    <source>
        <dbReference type="SAM" id="Phobius"/>
    </source>
</evidence>
<sequence length="445" mass="48861">MKKVLYRHLFSKILGLSLLFFSISFYAQEEAAADAGGGDPAKGKQLFNQNCAACHSLDRKMTGPALANVESRLSEDQGLDKEWLYSWIKNSPGMISSGDSYANAIYAEYNQAAMTPFPTLSNQDIDDILAYTAAPPAKPVAAAAGGDVTLTPAQSSGISNEVILGALALVFGLLVIMLVLVNKTLRRIAEANGVVLENEKAEKRLPIWKAFAQNQFLVLVSAIFLLLASAYFAYGWMMQVGVDQGYAPVQPIHFSHKIHAGDNKIDCKYCHSSARVSKTSGIPSLNVCMNCHKSIYEYAGNPEGPSAEDLAAGHTNEFYTAEIKKLYKAVGWDEENQKYTGETKPVQWVRIHNLPDFAYFNHSQHVSVAGIACQTCHGPIEEMEVVEQFAPLTMGWCVNCHRETNVKMEGNAYYEAIHEELSKKYGVEQLTAAMMGGIECGKCHY</sequence>
<keyword evidence="1" id="KW-0813">Transport</keyword>
<dbReference type="Pfam" id="PF00034">
    <property type="entry name" value="Cytochrom_C"/>
    <property type="match status" value="1"/>
</dbReference>
<gene>
    <name evidence="10" type="ORF">EZV76_11485</name>
</gene>
<feature type="transmembrane region" description="Helical" evidence="7">
    <location>
        <begin position="162"/>
        <end position="181"/>
    </location>
</feature>
<dbReference type="AlphaFoldDB" id="A0A4S8RUH9"/>
<dbReference type="Proteomes" id="UP000310406">
    <property type="component" value="Unassembled WGS sequence"/>
</dbReference>
<evidence type="ECO:0000313" key="11">
    <source>
        <dbReference type="Proteomes" id="UP000310406"/>
    </source>
</evidence>
<keyword evidence="4" id="KW-0249">Electron transport</keyword>
<dbReference type="RefSeq" id="WP_136566704.1">
    <property type="nucleotide sequence ID" value="NZ_SNTZ01000005.1"/>
</dbReference>
<organism evidence="10 11">
    <name type="scientific">Flagellimonas alvinocaridis</name>
    <dbReference type="NCBI Taxonomy" id="2530200"/>
    <lineage>
        <taxon>Bacteria</taxon>
        <taxon>Pseudomonadati</taxon>
        <taxon>Bacteroidota</taxon>
        <taxon>Flavobacteriia</taxon>
        <taxon>Flavobacteriales</taxon>
        <taxon>Flavobacteriaceae</taxon>
        <taxon>Flagellimonas</taxon>
    </lineage>
</organism>
<dbReference type="Pfam" id="PF02085">
    <property type="entry name" value="Cytochrom_CIII"/>
    <property type="match status" value="1"/>
</dbReference>
<keyword evidence="7" id="KW-0472">Membrane</keyword>
<keyword evidence="3 6" id="KW-0479">Metal-binding</keyword>
<evidence type="ECO:0000259" key="9">
    <source>
        <dbReference type="PROSITE" id="PS51007"/>
    </source>
</evidence>
<dbReference type="InterPro" id="IPR020942">
    <property type="entry name" value="Cyt_c_III_dom"/>
</dbReference>
<protein>
    <submittedName>
        <fullName evidence="10">C-type cytochrome</fullName>
    </submittedName>
</protein>
<evidence type="ECO:0000256" key="6">
    <source>
        <dbReference type="PROSITE-ProRule" id="PRU00433"/>
    </source>
</evidence>
<keyword evidence="2 6" id="KW-0349">Heme</keyword>
<feature type="transmembrane region" description="Helical" evidence="7">
    <location>
        <begin position="216"/>
        <end position="237"/>
    </location>
</feature>
<dbReference type="SUPFAM" id="SSF48695">
    <property type="entry name" value="Multiheme cytochromes"/>
    <property type="match status" value="1"/>
</dbReference>
<dbReference type="InterPro" id="IPR009056">
    <property type="entry name" value="Cyt_c-like_dom"/>
</dbReference>
<dbReference type="PROSITE" id="PS51007">
    <property type="entry name" value="CYTC"/>
    <property type="match status" value="1"/>
</dbReference>